<dbReference type="Pfam" id="PF14968">
    <property type="entry name" value="CCDC84"/>
    <property type="match status" value="1"/>
</dbReference>
<keyword evidence="3" id="KW-1185">Reference proteome</keyword>
<protein>
    <recommendedName>
        <fullName evidence="4">TITAN-like protein</fullName>
    </recommendedName>
</protein>
<dbReference type="AlphaFoldDB" id="A0A835DD70"/>
<gene>
    <name evidence="2" type="ORF">HHK36_015835</name>
</gene>
<organism evidence="2 3">
    <name type="scientific">Tetracentron sinense</name>
    <name type="common">Spur-leaf</name>
    <dbReference type="NCBI Taxonomy" id="13715"/>
    <lineage>
        <taxon>Eukaryota</taxon>
        <taxon>Viridiplantae</taxon>
        <taxon>Streptophyta</taxon>
        <taxon>Embryophyta</taxon>
        <taxon>Tracheophyta</taxon>
        <taxon>Spermatophyta</taxon>
        <taxon>Magnoliopsida</taxon>
        <taxon>Trochodendrales</taxon>
        <taxon>Trochodendraceae</taxon>
        <taxon>Tetracentron</taxon>
    </lineage>
</organism>
<name>A0A835DD70_TETSI</name>
<comment type="caution">
    <text evidence="2">The sequence shown here is derived from an EMBL/GenBank/DDBJ whole genome shotgun (WGS) entry which is preliminary data.</text>
</comment>
<evidence type="ECO:0008006" key="4">
    <source>
        <dbReference type="Google" id="ProtNLM"/>
    </source>
</evidence>
<evidence type="ECO:0000256" key="1">
    <source>
        <dbReference type="SAM" id="MobiDB-lite"/>
    </source>
</evidence>
<dbReference type="Proteomes" id="UP000655225">
    <property type="component" value="Unassembled WGS sequence"/>
</dbReference>
<dbReference type="EMBL" id="JABCRI010000010">
    <property type="protein sequence ID" value="KAF8399963.1"/>
    <property type="molecule type" value="Genomic_DNA"/>
</dbReference>
<evidence type="ECO:0000313" key="2">
    <source>
        <dbReference type="EMBL" id="KAF8399963.1"/>
    </source>
</evidence>
<dbReference type="PANTHER" id="PTHR31198:SF1">
    <property type="entry name" value="CENTROSOMAL AT-AC SPLICING FACTOR"/>
    <property type="match status" value="1"/>
</dbReference>
<dbReference type="OrthoDB" id="1892805at2759"/>
<dbReference type="PANTHER" id="PTHR31198">
    <property type="entry name" value="COILED-COIL DOMAIN-CONTAINING PROTEIN 84"/>
    <property type="match status" value="1"/>
</dbReference>
<sequence>MKDKKNKKSEFEFCKVCNLNHNQGRRHNYFPNHTKSLSSFLSRFLQKLSDVQFFLKNPTPLRPEHASRNRLWCVFCDSDVDELHSFFACSNAINHLASSQHLKNLKGFLWKHGGGMDRVGAFSISEADLAKWEKRCKLLKGVATTSSQGFHGPSNDIHNELDSDKIDKFNNNTIQSFKSNLSYGVLPLQCFTNERYQVSHPEVLDVARVDPFSYAAISLPVGTHGNMDFQGIHVVESTTKDSAACSYDDPVCRNSQHSLIDDTRKDSVGSSLSNGEVHQVERKNYAESSYQGIIFLRLQSGCLFRQSFVTQVPRGYIVMLQNFTHISPFVAEEPKRNVHSGAPPPWFEANEENQQNVEANPGLRMNSLPSLLDKSRKSCKLNPKRVGAAWAEKRKIELEMENRGEMVPNNCDADWLPNFGRVWQSGTRKESRKEFETEKQKLMNVDSLSETPIHIQPYISKRMRRDASGSNGAVSSHLLGTDNVL</sequence>
<evidence type="ECO:0000313" key="3">
    <source>
        <dbReference type="Proteomes" id="UP000655225"/>
    </source>
</evidence>
<accession>A0A835DD70</accession>
<reference evidence="2 3" key="1">
    <citation type="submission" date="2020-04" db="EMBL/GenBank/DDBJ databases">
        <title>Plant Genome Project.</title>
        <authorList>
            <person name="Zhang R.-G."/>
        </authorList>
    </citation>
    <scope>NUCLEOTIDE SEQUENCE [LARGE SCALE GENOMIC DNA]</scope>
    <source>
        <strain evidence="2">YNK0</strain>
        <tissue evidence="2">Leaf</tissue>
    </source>
</reference>
<feature type="region of interest" description="Disordered" evidence="1">
    <location>
        <begin position="464"/>
        <end position="485"/>
    </location>
</feature>
<proteinExistence type="predicted"/>
<dbReference type="InterPro" id="IPR028015">
    <property type="entry name" value="CCDC84-like"/>
</dbReference>
<dbReference type="OMA" id="MIQDEYT"/>